<name>A0ABM8Z550_9LACO</name>
<comment type="similarity">
    <text evidence="8">Belongs to the tRNA(Ile)-lysidine synthase family.</text>
</comment>
<proteinExistence type="inferred from homology"/>
<dbReference type="InterPro" id="IPR014729">
    <property type="entry name" value="Rossmann-like_a/b/a_fold"/>
</dbReference>
<feature type="domain" description="Lysidine-tRNA(Ile) synthetase C-terminal" evidence="9">
    <location>
        <begin position="380"/>
        <end position="450"/>
    </location>
</feature>
<evidence type="ECO:0000256" key="3">
    <source>
        <dbReference type="ARBA" id="ARBA00022598"/>
    </source>
</evidence>
<dbReference type="InterPro" id="IPR012094">
    <property type="entry name" value="tRNA_Ile_lys_synt"/>
</dbReference>
<keyword evidence="11" id="KW-1185">Reference proteome</keyword>
<protein>
    <recommendedName>
        <fullName evidence="8">tRNA(Ile)-lysidine synthase</fullName>
        <ecNumber evidence="8">6.3.4.19</ecNumber>
    </recommendedName>
    <alternativeName>
        <fullName evidence="8">tRNA(Ile)-2-lysyl-cytidine synthase</fullName>
    </alternativeName>
    <alternativeName>
        <fullName evidence="8">tRNA(Ile)-lysidine synthetase</fullName>
    </alternativeName>
</protein>
<dbReference type="Proteomes" id="UP000789707">
    <property type="component" value="Unassembled WGS sequence"/>
</dbReference>
<keyword evidence="4 8" id="KW-0819">tRNA processing</keyword>
<evidence type="ECO:0000256" key="2">
    <source>
        <dbReference type="ARBA" id="ARBA00022490"/>
    </source>
</evidence>
<dbReference type="NCBIfam" id="TIGR02433">
    <property type="entry name" value="lysidine_TilS_C"/>
    <property type="match status" value="1"/>
</dbReference>
<dbReference type="SUPFAM" id="SSF52402">
    <property type="entry name" value="Adenine nucleotide alpha hydrolases-like"/>
    <property type="match status" value="1"/>
</dbReference>
<dbReference type="EC" id="6.3.4.19" evidence="8"/>
<comment type="caution">
    <text evidence="10">The sequence shown here is derived from an EMBL/GenBank/DDBJ whole genome shotgun (WGS) entry which is preliminary data.</text>
</comment>
<dbReference type="NCBIfam" id="TIGR02432">
    <property type="entry name" value="lysidine_TilS_N"/>
    <property type="match status" value="1"/>
</dbReference>
<dbReference type="InterPro" id="IPR012795">
    <property type="entry name" value="tRNA_Ile_lys_synt_N"/>
</dbReference>
<reference evidence="10 11" key="1">
    <citation type="submission" date="2021-11" db="EMBL/GenBank/DDBJ databases">
        <authorList>
            <person name="Depoorter E."/>
        </authorList>
    </citation>
    <scope>NUCLEOTIDE SEQUENCE [LARGE SCALE GENOMIC DNA]</scope>
    <source>
        <strain evidence="10 11">LMG 24289</strain>
    </source>
</reference>
<dbReference type="SMART" id="SM00977">
    <property type="entry name" value="TilS_C"/>
    <property type="match status" value="1"/>
</dbReference>
<evidence type="ECO:0000256" key="1">
    <source>
        <dbReference type="ARBA" id="ARBA00004496"/>
    </source>
</evidence>
<dbReference type="GO" id="GO:0032267">
    <property type="term" value="F:tRNA(Ile)-lysidine synthase activity"/>
    <property type="evidence" value="ECO:0007669"/>
    <property type="project" value="UniProtKB-EC"/>
</dbReference>
<dbReference type="Pfam" id="PF01171">
    <property type="entry name" value="ATP_bind_3"/>
    <property type="match status" value="1"/>
</dbReference>
<comment type="catalytic activity">
    <reaction evidence="7 8">
        <text>cytidine(34) in tRNA(Ile2) + L-lysine + ATP = lysidine(34) in tRNA(Ile2) + AMP + diphosphate + H(+)</text>
        <dbReference type="Rhea" id="RHEA:43744"/>
        <dbReference type="Rhea" id="RHEA-COMP:10625"/>
        <dbReference type="Rhea" id="RHEA-COMP:10670"/>
        <dbReference type="ChEBI" id="CHEBI:15378"/>
        <dbReference type="ChEBI" id="CHEBI:30616"/>
        <dbReference type="ChEBI" id="CHEBI:32551"/>
        <dbReference type="ChEBI" id="CHEBI:33019"/>
        <dbReference type="ChEBI" id="CHEBI:82748"/>
        <dbReference type="ChEBI" id="CHEBI:83665"/>
        <dbReference type="ChEBI" id="CHEBI:456215"/>
        <dbReference type="EC" id="6.3.4.19"/>
    </reaction>
</comment>
<evidence type="ECO:0000259" key="9">
    <source>
        <dbReference type="SMART" id="SM00977"/>
    </source>
</evidence>
<dbReference type="InterPro" id="IPR011063">
    <property type="entry name" value="TilS/TtcA_N"/>
</dbReference>
<keyword evidence="2 8" id="KW-0963">Cytoplasm</keyword>
<evidence type="ECO:0000256" key="8">
    <source>
        <dbReference type="HAMAP-Rule" id="MF_01161"/>
    </source>
</evidence>
<gene>
    <name evidence="8 10" type="primary">tilS</name>
    <name evidence="10" type="ORF">WFA24289_00819</name>
</gene>
<keyword evidence="5" id="KW-0547">Nucleotide-binding</keyword>
<dbReference type="CDD" id="cd01992">
    <property type="entry name" value="TilS_N"/>
    <property type="match status" value="1"/>
</dbReference>
<evidence type="ECO:0000256" key="7">
    <source>
        <dbReference type="ARBA" id="ARBA00048539"/>
    </source>
</evidence>
<dbReference type="PANTHER" id="PTHR43033:SF1">
    <property type="entry name" value="TRNA(ILE)-LYSIDINE SYNTHASE-RELATED"/>
    <property type="match status" value="1"/>
</dbReference>
<dbReference type="Gene3D" id="3.40.50.620">
    <property type="entry name" value="HUPs"/>
    <property type="match status" value="1"/>
</dbReference>
<evidence type="ECO:0000256" key="4">
    <source>
        <dbReference type="ARBA" id="ARBA00022694"/>
    </source>
</evidence>
<comment type="caution">
    <text evidence="8">Lacks conserved residue(s) required for the propagation of feature annotation.</text>
</comment>
<keyword evidence="6" id="KW-0067">ATP-binding</keyword>
<comment type="subcellular location">
    <subcellularLocation>
        <location evidence="1 8">Cytoplasm</location>
    </subcellularLocation>
</comment>
<dbReference type="InterPro" id="IPR012796">
    <property type="entry name" value="Lysidine-tRNA-synth_C"/>
</dbReference>
<keyword evidence="3 8" id="KW-0436">Ligase</keyword>
<dbReference type="HAMAP" id="MF_01161">
    <property type="entry name" value="tRNA_Ile_lys_synt"/>
    <property type="match status" value="1"/>
</dbReference>
<dbReference type="Pfam" id="PF11734">
    <property type="entry name" value="TilS_C"/>
    <property type="match status" value="1"/>
</dbReference>
<accession>A0ABM8Z550</accession>
<organism evidence="10 11">
    <name type="scientific">Periweissella fabaria</name>
    <dbReference type="NCBI Taxonomy" id="546157"/>
    <lineage>
        <taxon>Bacteria</taxon>
        <taxon>Bacillati</taxon>
        <taxon>Bacillota</taxon>
        <taxon>Bacilli</taxon>
        <taxon>Lactobacillales</taxon>
        <taxon>Lactobacillaceae</taxon>
        <taxon>Periweissella</taxon>
    </lineage>
</organism>
<sequence length="454" mass="52583">MKRQLIKLMQQVKNNITKQQLFLPTETLVVAASAGVDSQVLLASLAQLHAAPKIIVAHINHDMRAQAATEATFVAQQAKQYGFKYEELIWPQTQHPKHGIEAAGREVRYRFLAQIAAKYHASKILTAHHANDVAETFLMKLMRGGRWEQLGSIQWTRAFNAQTDIVRPLLNIPKKDLIAYAHQNNLQWYEDASNQDLNYTRNRIRHTLLPQMITENPQAVSQLNQYARQITHVDEMVTEQVELYLKTVQQTQYWDKIPKSWFQATLKAYLAVEVPNVSIKENQLHQIENLYFNVTRPNGKVVLNKEYELVKTYQKIALIRRQTKVIHRRNSLDNVITLNKWYLLPNGGKFIVKQKVTNPHNLNNSAIIIPIHLEDDAWPLRLRYRKDGDAIGLKNGHQKVARVLIDAKVPFEERDAIPLLTDAHNQVLWVVDYKANWVRPDQVNYEVIYIPDTK</sequence>
<evidence type="ECO:0000313" key="10">
    <source>
        <dbReference type="EMBL" id="CAH0416515.1"/>
    </source>
</evidence>
<evidence type="ECO:0000256" key="5">
    <source>
        <dbReference type="ARBA" id="ARBA00022741"/>
    </source>
</evidence>
<dbReference type="SUPFAM" id="SSF56037">
    <property type="entry name" value="PheT/TilS domain"/>
    <property type="match status" value="1"/>
</dbReference>
<dbReference type="EMBL" id="CAKKNS010000003">
    <property type="protein sequence ID" value="CAH0416515.1"/>
    <property type="molecule type" value="Genomic_DNA"/>
</dbReference>
<evidence type="ECO:0000313" key="11">
    <source>
        <dbReference type="Proteomes" id="UP000789707"/>
    </source>
</evidence>
<evidence type="ECO:0000256" key="6">
    <source>
        <dbReference type="ARBA" id="ARBA00022840"/>
    </source>
</evidence>
<comment type="function">
    <text evidence="8">Ligates lysine onto the cytidine present at position 34 of the AUA codon-specific tRNA(Ile) that contains the anticodon CAU, in an ATP-dependent manner. Cytidine is converted to lysidine, thus changing the amino acid specificity of the tRNA from methionine to isoleucine.</text>
</comment>
<dbReference type="PANTHER" id="PTHR43033">
    <property type="entry name" value="TRNA(ILE)-LYSIDINE SYNTHASE-RELATED"/>
    <property type="match status" value="1"/>
</dbReference>